<dbReference type="Pfam" id="PF00294">
    <property type="entry name" value="PfkB"/>
    <property type="match status" value="1"/>
</dbReference>
<evidence type="ECO:0000259" key="1">
    <source>
        <dbReference type="Pfam" id="PF00294"/>
    </source>
</evidence>
<evidence type="ECO:0000313" key="2">
    <source>
        <dbReference type="EMBL" id="MFC4507160.1"/>
    </source>
</evidence>
<sequence>MTLVGVHAGLSVDHLVSEPAGAHFSCPGGPALFAALGARLVTGTEVRVSCPLPEDDPRFARIFDESGVDRRHCRQVATVPRLWILNSARGRRIVSQDTTAGTELEREGHRPELKEDAIPAPAAGFPDGLDGLVASSPTERPAAAPGTRVGLDPHQTLVAEQGLRYLRRVVSAATVLLPSRVQLNLLDGDPRRAARSLAYGLGLPVIARLDAEGSYVVTADGIWSVRDRAVTVVETTGAGDASAAAVVAALAAGADPVEAAMFGTSVARTALAGWGHAALAAGTPISRPFPDITTRKEN</sequence>
<keyword evidence="2" id="KW-0808">Transferase</keyword>
<dbReference type="EMBL" id="JBHSFK010000052">
    <property type="protein sequence ID" value="MFC4507160.1"/>
    <property type="molecule type" value="Genomic_DNA"/>
</dbReference>
<dbReference type="Gene3D" id="3.40.1190.20">
    <property type="match status" value="1"/>
</dbReference>
<comment type="caution">
    <text evidence="2">The sequence shown here is derived from an EMBL/GenBank/DDBJ whole genome shotgun (WGS) entry which is preliminary data.</text>
</comment>
<dbReference type="InterPro" id="IPR029056">
    <property type="entry name" value="Ribokinase-like"/>
</dbReference>
<dbReference type="Proteomes" id="UP001595839">
    <property type="component" value="Unassembled WGS sequence"/>
</dbReference>
<dbReference type="GO" id="GO:0016301">
    <property type="term" value="F:kinase activity"/>
    <property type="evidence" value="ECO:0007669"/>
    <property type="project" value="UniProtKB-KW"/>
</dbReference>
<dbReference type="SUPFAM" id="SSF53613">
    <property type="entry name" value="Ribokinase-like"/>
    <property type="match status" value="1"/>
</dbReference>
<dbReference type="RefSeq" id="WP_381185313.1">
    <property type="nucleotide sequence ID" value="NZ_JBHSFK010000052.1"/>
</dbReference>
<protein>
    <submittedName>
        <fullName evidence="2">PfkB family carbohydrate kinase</fullName>
    </submittedName>
</protein>
<feature type="domain" description="Carbohydrate kinase PfkB" evidence="1">
    <location>
        <begin position="41"/>
        <end position="271"/>
    </location>
</feature>
<dbReference type="InterPro" id="IPR011611">
    <property type="entry name" value="PfkB_dom"/>
</dbReference>
<name>A0ABV9B4H1_9ACTN</name>
<keyword evidence="3" id="KW-1185">Reference proteome</keyword>
<gene>
    <name evidence="2" type="ORF">ACFPIH_48400</name>
</gene>
<organism evidence="2 3">
    <name type="scientific">Streptomyces vulcanius</name>
    <dbReference type="NCBI Taxonomy" id="1441876"/>
    <lineage>
        <taxon>Bacteria</taxon>
        <taxon>Bacillati</taxon>
        <taxon>Actinomycetota</taxon>
        <taxon>Actinomycetes</taxon>
        <taxon>Kitasatosporales</taxon>
        <taxon>Streptomycetaceae</taxon>
        <taxon>Streptomyces</taxon>
    </lineage>
</organism>
<reference evidence="3" key="1">
    <citation type="journal article" date="2019" name="Int. J. Syst. Evol. Microbiol.">
        <title>The Global Catalogue of Microorganisms (GCM) 10K type strain sequencing project: providing services to taxonomists for standard genome sequencing and annotation.</title>
        <authorList>
            <consortium name="The Broad Institute Genomics Platform"/>
            <consortium name="The Broad Institute Genome Sequencing Center for Infectious Disease"/>
            <person name="Wu L."/>
            <person name="Ma J."/>
        </authorList>
    </citation>
    <scope>NUCLEOTIDE SEQUENCE [LARGE SCALE GENOMIC DNA]</scope>
    <source>
        <strain evidence="3">CGMCC 4.7177</strain>
    </source>
</reference>
<evidence type="ECO:0000313" key="3">
    <source>
        <dbReference type="Proteomes" id="UP001595839"/>
    </source>
</evidence>
<accession>A0ABV9B4H1</accession>
<proteinExistence type="predicted"/>
<keyword evidence="2" id="KW-0418">Kinase</keyword>